<keyword evidence="1" id="KW-0812">Transmembrane</keyword>
<sequence length="192" mass="22017">MKIFDEKGITLIELLAVFTLLMIVLPVIYGVLTSGLKLYNKIQIEGQLRDDADYAVTMIMNTFYSYPFDEVKKCGNNCIELVDNQYTKIQQVDKRSFYEVKQHEDRDTDTTTSKIITFLKDADGNQILEIDGKRFDDISHFSNVNMTYTCNDNQDHSQPADGGCKAGMVKIELELNHSRLEKPFKLTSQFGF</sequence>
<accession>A0ABS1TMU7</accession>
<evidence type="ECO:0000313" key="2">
    <source>
        <dbReference type="EMBL" id="MBL4951225.1"/>
    </source>
</evidence>
<organism evidence="2 3">
    <name type="scientific">Neobacillus paridis</name>
    <dbReference type="NCBI Taxonomy" id="2803862"/>
    <lineage>
        <taxon>Bacteria</taxon>
        <taxon>Bacillati</taxon>
        <taxon>Bacillota</taxon>
        <taxon>Bacilli</taxon>
        <taxon>Bacillales</taxon>
        <taxon>Bacillaceae</taxon>
        <taxon>Neobacillus</taxon>
    </lineage>
</organism>
<dbReference type="RefSeq" id="WP_202652275.1">
    <property type="nucleotide sequence ID" value="NZ_JAESWB010000025.1"/>
</dbReference>
<evidence type="ECO:0000313" key="3">
    <source>
        <dbReference type="Proteomes" id="UP000623967"/>
    </source>
</evidence>
<comment type="caution">
    <text evidence="2">The sequence shown here is derived from an EMBL/GenBank/DDBJ whole genome shotgun (WGS) entry which is preliminary data.</text>
</comment>
<reference evidence="2 3" key="1">
    <citation type="submission" date="2021-01" db="EMBL/GenBank/DDBJ databases">
        <title>Genome public.</title>
        <authorList>
            <person name="Liu C."/>
            <person name="Sun Q."/>
        </authorList>
    </citation>
    <scope>NUCLEOTIDE SEQUENCE [LARGE SCALE GENOMIC DNA]</scope>
    <source>
        <strain evidence="2 3">YIM B02564</strain>
    </source>
</reference>
<name>A0ABS1TMU7_9BACI</name>
<keyword evidence="3" id="KW-1185">Reference proteome</keyword>
<protein>
    <submittedName>
        <fullName evidence="2">Prepilin-type N-terminal cleavage/methylation domain-containing protein</fullName>
    </submittedName>
</protein>
<evidence type="ECO:0000256" key="1">
    <source>
        <dbReference type="SAM" id="Phobius"/>
    </source>
</evidence>
<dbReference type="EMBL" id="JAESWB010000025">
    <property type="protein sequence ID" value="MBL4951225.1"/>
    <property type="molecule type" value="Genomic_DNA"/>
</dbReference>
<proteinExistence type="predicted"/>
<keyword evidence="1" id="KW-0472">Membrane</keyword>
<gene>
    <name evidence="2" type="ORF">JK635_03085</name>
</gene>
<feature type="transmembrane region" description="Helical" evidence="1">
    <location>
        <begin position="12"/>
        <end position="32"/>
    </location>
</feature>
<keyword evidence="1" id="KW-1133">Transmembrane helix</keyword>
<dbReference type="Proteomes" id="UP000623967">
    <property type="component" value="Unassembled WGS sequence"/>
</dbReference>